<dbReference type="AlphaFoldDB" id="A0A8H7E2D0"/>
<accession>A0A8H7E2D0</accession>
<evidence type="ECO:0000256" key="2">
    <source>
        <dbReference type="SAM" id="MobiDB-lite"/>
    </source>
</evidence>
<feature type="compositionally biased region" description="Polar residues" evidence="2">
    <location>
        <begin position="240"/>
        <end position="250"/>
    </location>
</feature>
<dbReference type="EMBL" id="JAACFV010000079">
    <property type="protein sequence ID" value="KAF7506847.1"/>
    <property type="molecule type" value="Genomic_DNA"/>
</dbReference>
<name>A0A8H7E2D0_9EURO</name>
<sequence length="250" mass="28271">MTSIKQQILDQFEVVRRQRDEARNDLSQAQETITLLEAELAAVKYYGDLAYATISEEQGISKKQIEHTPEVIISNAATWIDDVWFCTSDHTDILRPAEEAWGKNLHNPQSAILLVTEALKTKPVKKDRLRCKLLMAAIQVSVGLPEPACAGVNECIRECGIDPRFKDTAGIAYYIRGRIFLAMEYYRLAHWDFSRAVFTKGYHEQVKKWQGYCETCILEGKGEGEGGQEEVLQNEAVQEDVQSNSDEANP</sequence>
<dbReference type="OrthoDB" id="4337177at2759"/>
<comment type="caution">
    <text evidence="3">The sequence shown here is derived from an EMBL/GenBank/DDBJ whole genome shotgun (WGS) entry which is preliminary data.</text>
</comment>
<dbReference type="Proteomes" id="UP000606974">
    <property type="component" value="Unassembled WGS sequence"/>
</dbReference>
<protein>
    <submittedName>
        <fullName evidence="3">Uncharacterized protein</fullName>
    </submittedName>
</protein>
<gene>
    <name evidence="3" type="ORF">GJ744_011193</name>
</gene>
<proteinExistence type="predicted"/>
<feature type="coiled-coil region" evidence="1">
    <location>
        <begin position="5"/>
        <end position="39"/>
    </location>
</feature>
<evidence type="ECO:0000313" key="4">
    <source>
        <dbReference type="Proteomes" id="UP000606974"/>
    </source>
</evidence>
<feature type="region of interest" description="Disordered" evidence="2">
    <location>
        <begin position="227"/>
        <end position="250"/>
    </location>
</feature>
<dbReference type="SUPFAM" id="SSF48452">
    <property type="entry name" value="TPR-like"/>
    <property type="match status" value="1"/>
</dbReference>
<reference evidence="3" key="1">
    <citation type="submission" date="2020-02" db="EMBL/GenBank/DDBJ databases">
        <authorList>
            <person name="Palmer J.M."/>
        </authorList>
    </citation>
    <scope>NUCLEOTIDE SEQUENCE</scope>
    <source>
        <strain evidence="3">EPUS1.4</strain>
        <tissue evidence="3">Thallus</tissue>
    </source>
</reference>
<keyword evidence="4" id="KW-1185">Reference proteome</keyword>
<evidence type="ECO:0000256" key="1">
    <source>
        <dbReference type="SAM" id="Coils"/>
    </source>
</evidence>
<dbReference type="InterPro" id="IPR011990">
    <property type="entry name" value="TPR-like_helical_dom_sf"/>
</dbReference>
<organism evidence="3 4">
    <name type="scientific">Endocarpon pusillum</name>
    <dbReference type="NCBI Taxonomy" id="364733"/>
    <lineage>
        <taxon>Eukaryota</taxon>
        <taxon>Fungi</taxon>
        <taxon>Dikarya</taxon>
        <taxon>Ascomycota</taxon>
        <taxon>Pezizomycotina</taxon>
        <taxon>Eurotiomycetes</taxon>
        <taxon>Chaetothyriomycetidae</taxon>
        <taxon>Verrucariales</taxon>
        <taxon>Verrucariaceae</taxon>
        <taxon>Endocarpon</taxon>
    </lineage>
</organism>
<evidence type="ECO:0000313" key="3">
    <source>
        <dbReference type="EMBL" id="KAF7506847.1"/>
    </source>
</evidence>
<keyword evidence="1" id="KW-0175">Coiled coil</keyword>